<organism evidence="2 3">
    <name type="scientific">Mycobacterium noviomagense</name>
    <dbReference type="NCBI Taxonomy" id="459858"/>
    <lineage>
        <taxon>Bacteria</taxon>
        <taxon>Bacillati</taxon>
        <taxon>Actinomycetota</taxon>
        <taxon>Actinomycetes</taxon>
        <taxon>Mycobacteriales</taxon>
        <taxon>Mycobacteriaceae</taxon>
        <taxon>Mycobacterium</taxon>
    </lineage>
</organism>
<sequence length="265" mass="26022">MRVMAAVLGVPVGLALLVSACGQPARPAGTSRAHEQRASHTVPQVVAGPVAPDPRVGAVFLGGGDLHTCTGSVLHSSGGDLVLTAAHCLGGNTPPTFVPGFAGQAAPDDIWTVDAVYLDPRWVAGRDPHADYAIARVSRPAGGSVEAQAGSGLSLGNAPARGSQVRVMAYPAGVGGTPIGCQAGTGVTADGYPSLPCSGLVDGTSGAPWISGSTVIGVIGGLDGGGCGEELSYSAPFDQHVAQLLARAEAGGPGDAAAPDFDDGC</sequence>
<feature type="chain" id="PRO_5046797329" evidence="1">
    <location>
        <begin position="21"/>
        <end position="265"/>
    </location>
</feature>
<dbReference type="Proteomes" id="UP000192374">
    <property type="component" value="Unassembled WGS sequence"/>
</dbReference>
<dbReference type="InterPro" id="IPR018114">
    <property type="entry name" value="TRYPSIN_HIS"/>
</dbReference>
<evidence type="ECO:0000313" key="3">
    <source>
        <dbReference type="Proteomes" id="UP000192374"/>
    </source>
</evidence>
<dbReference type="SUPFAM" id="SSF50494">
    <property type="entry name" value="Trypsin-like serine proteases"/>
    <property type="match status" value="1"/>
</dbReference>
<dbReference type="InterPro" id="IPR043504">
    <property type="entry name" value="Peptidase_S1_PA_chymotrypsin"/>
</dbReference>
<proteinExistence type="predicted"/>
<name>A0ABX3T8K3_9MYCO</name>
<evidence type="ECO:0000313" key="2">
    <source>
        <dbReference type="EMBL" id="ORB16871.1"/>
    </source>
</evidence>
<keyword evidence="3" id="KW-1185">Reference proteome</keyword>
<dbReference type="RefSeq" id="WP_083086749.1">
    <property type="nucleotide sequence ID" value="NZ_AP022583.1"/>
</dbReference>
<evidence type="ECO:0000256" key="1">
    <source>
        <dbReference type="SAM" id="SignalP"/>
    </source>
</evidence>
<feature type="signal peptide" evidence="1">
    <location>
        <begin position="1"/>
        <end position="20"/>
    </location>
</feature>
<dbReference type="Pfam" id="PF13365">
    <property type="entry name" value="Trypsin_2"/>
    <property type="match status" value="1"/>
</dbReference>
<dbReference type="PROSITE" id="PS00134">
    <property type="entry name" value="TRYPSIN_HIS"/>
    <property type="match status" value="1"/>
</dbReference>
<gene>
    <name evidence="2" type="ORF">BST37_05545</name>
</gene>
<keyword evidence="1" id="KW-0732">Signal</keyword>
<reference evidence="2 3" key="1">
    <citation type="submission" date="2017-02" db="EMBL/GenBank/DDBJ databases">
        <title>The new phylogeny of genus Mycobacterium.</title>
        <authorList>
            <person name="Tortoli E."/>
            <person name="Trovato A."/>
            <person name="Cirillo D.M."/>
        </authorList>
    </citation>
    <scope>NUCLEOTIDE SEQUENCE [LARGE SCALE GENOMIC DNA]</scope>
    <source>
        <strain evidence="2 3">DSM 45145</strain>
    </source>
</reference>
<accession>A0ABX3T8K3</accession>
<dbReference type="PROSITE" id="PS51257">
    <property type="entry name" value="PROKAR_LIPOPROTEIN"/>
    <property type="match status" value="1"/>
</dbReference>
<dbReference type="Gene3D" id="2.40.10.10">
    <property type="entry name" value="Trypsin-like serine proteases"/>
    <property type="match status" value="2"/>
</dbReference>
<dbReference type="EMBL" id="MVIC01000006">
    <property type="protein sequence ID" value="ORB16871.1"/>
    <property type="molecule type" value="Genomic_DNA"/>
</dbReference>
<protein>
    <submittedName>
        <fullName evidence="2">Trypsin</fullName>
    </submittedName>
</protein>
<dbReference type="InterPro" id="IPR009003">
    <property type="entry name" value="Peptidase_S1_PA"/>
</dbReference>
<comment type="caution">
    <text evidence="2">The sequence shown here is derived from an EMBL/GenBank/DDBJ whole genome shotgun (WGS) entry which is preliminary data.</text>
</comment>